<dbReference type="GO" id="GO:0005783">
    <property type="term" value="C:endoplasmic reticulum"/>
    <property type="evidence" value="ECO:0007669"/>
    <property type="project" value="TreeGrafter"/>
</dbReference>
<keyword evidence="4 7" id="KW-1133">Transmembrane helix</keyword>
<feature type="region of interest" description="Disordered" evidence="6">
    <location>
        <begin position="258"/>
        <end position="281"/>
    </location>
</feature>
<dbReference type="GO" id="GO:0061024">
    <property type="term" value="P:membrane organization"/>
    <property type="evidence" value="ECO:0007669"/>
    <property type="project" value="TreeGrafter"/>
</dbReference>
<dbReference type="InterPro" id="IPR051645">
    <property type="entry name" value="PER33/POM33_regulator"/>
</dbReference>
<dbReference type="Proteomes" id="UP000765509">
    <property type="component" value="Unassembled WGS sequence"/>
</dbReference>
<name>A0A9Q3CFQ4_9BASI</name>
<dbReference type="InterPro" id="IPR005344">
    <property type="entry name" value="TMEM33/Pom33"/>
</dbReference>
<evidence type="ECO:0000256" key="2">
    <source>
        <dbReference type="ARBA" id="ARBA00007322"/>
    </source>
</evidence>
<feature type="transmembrane region" description="Helical" evidence="7">
    <location>
        <begin position="20"/>
        <end position="43"/>
    </location>
</feature>
<dbReference type="AlphaFoldDB" id="A0A9Q3CFQ4"/>
<evidence type="ECO:0000256" key="6">
    <source>
        <dbReference type="SAM" id="MobiDB-lite"/>
    </source>
</evidence>
<evidence type="ECO:0000256" key="3">
    <source>
        <dbReference type="ARBA" id="ARBA00022692"/>
    </source>
</evidence>
<reference evidence="8" key="1">
    <citation type="submission" date="2021-03" db="EMBL/GenBank/DDBJ databases">
        <title>Draft genome sequence of rust myrtle Austropuccinia psidii MF-1, a brazilian biotype.</title>
        <authorList>
            <person name="Quecine M.C."/>
            <person name="Pachon D.M.R."/>
            <person name="Bonatelli M.L."/>
            <person name="Correr F.H."/>
            <person name="Franceschini L.M."/>
            <person name="Leite T.F."/>
            <person name="Margarido G.R.A."/>
            <person name="Almeida C.A."/>
            <person name="Ferrarezi J.A."/>
            <person name="Labate C.A."/>
        </authorList>
    </citation>
    <scope>NUCLEOTIDE SEQUENCE</scope>
    <source>
        <strain evidence="8">MF-1</strain>
    </source>
</reference>
<keyword evidence="3 7" id="KW-0812">Transmembrane</keyword>
<dbReference type="GO" id="GO:0071786">
    <property type="term" value="P:endoplasmic reticulum tubular network organization"/>
    <property type="evidence" value="ECO:0007669"/>
    <property type="project" value="TreeGrafter"/>
</dbReference>
<dbReference type="PANTHER" id="PTHR12703">
    <property type="entry name" value="TRANSMEMBRANE PROTEIN 33"/>
    <property type="match status" value="1"/>
</dbReference>
<evidence type="ECO:0000256" key="7">
    <source>
        <dbReference type="SAM" id="Phobius"/>
    </source>
</evidence>
<accession>A0A9Q3CFQ4</accession>
<dbReference type="PANTHER" id="PTHR12703:SF4">
    <property type="entry name" value="TRANSMEMBRANE PROTEIN 33"/>
    <property type="match status" value="1"/>
</dbReference>
<dbReference type="EMBL" id="AVOT02007674">
    <property type="protein sequence ID" value="MBW0484424.1"/>
    <property type="molecule type" value="Genomic_DNA"/>
</dbReference>
<proteinExistence type="inferred from homology"/>
<comment type="subcellular location">
    <subcellularLocation>
        <location evidence="1">Membrane</location>
        <topology evidence="1">Multi-pass membrane protein</topology>
    </subcellularLocation>
</comment>
<protein>
    <recommendedName>
        <fullName evidence="10">Nucleoporin POM33</fullName>
    </recommendedName>
</protein>
<feature type="transmembrane region" description="Helical" evidence="7">
    <location>
        <begin position="89"/>
        <end position="113"/>
    </location>
</feature>
<evidence type="ECO:0000313" key="9">
    <source>
        <dbReference type="Proteomes" id="UP000765509"/>
    </source>
</evidence>
<evidence type="ECO:0000256" key="1">
    <source>
        <dbReference type="ARBA" id="ARBA00004141"/>
    </source>
</evidence>
<keyword evidence="5 7" id="KW-0472">Membrane</keyword>
<dbReference type="GO" id="GO:0016020">
    <property type="term" value="C:membrane"/>
    <property type="evidence" value="ECO:0007669"/>
    <property type="project" value="UniProtKB-SubCell"/>
</dbReference>
<keyword evidence="9" id="KW-1185">Reference proteome</keyword>
<evidence type="ECO:0008006" key="10">
    <source>
        <dbReference type="Google" id="ProtNLM"/>
    </source>
</evidence>
<comment type="caution">
    <text evidence="8">The sequence shown here is derived from an EMBL/GenBank/DDBJ whole genome shotgun (WGS) entry which is preliminary data.</text>
</comment>
<comment type="similarity">
    <text evidence="2">Belongs to the PER33/POM33 family.</text>
</comment>
<dbReference type="Pfam" id="PF03661">
    <property type="entry name" value="TMEM33_Pom33"/>
    <property type="match status" value="1"/>
</dbReference>
<evidence type="ECO:0000313" key="8">
    <source>
        <dbReference type="EMBL" id="MBW0484424.1"/>
    </source>
</evidence>
<dbReference type="OrthoDB" id="5581259at2759"/>
<feature type="transmembrane region" description="Helical" evidence="7">
    <location>
        <begin position="50"/>
        <end position="69"/>
    </location>
</feature>
<sequence length="281" mass="31266">MTPTTSAAGSTSKPMSYMHLAWSFGHILVLLSTIWNILGLVFFQSRPGAYYLAYAGAILSWSIVVYKSLGVPSFSKTYLQRAALDENVQYLAVALYWFFSKPVFVTLLPFATFSTFHGLTFIRTSLLPKVPSSKQDLSSLEKTHQLGITLNRFIQSWVKRNYESAMYLVAMIEVLVIQGRITLGAITFQNSFLHPLFFAHFLRLRYHLSPQTRSAVSAFNQTLDHYLDHPSCPASVKKAINVVRNLIGQYAQSIITTAANPPTGQTGPQTSNASNTGTPTR</sequence>
<gene>
    <name evidence="8" type="ORF">O181_024139</name>
</gene>
<evidence type="ECO:0000256" key="4">
    <source>
        <dbReference type="ARBA" id="ARBA00022989"/>
    </source>
</evidence>
<evidence type="ECO:0000256" key="5">
    <source>
        <dbReference type="ARBA" id="ARBA00023136"/>
    </source>
</evidence>
<organism evidence="8 9">
    <name type="scientific">Austropuccinia psidii MF-1</name>
    <dbReference type="NCBI Taxonomy" id="1389203"/>
    <lineage>
        <taxon>Eukaryota</taxon>
        <taxon>Fungi</taxon>
        <taxon>Dikarya</taxon>
        <taxon>Basidiomycota</taxon>
        <taxon>Pucciniomycotina</taxon>
        <taxon>Pucciniomycetes</taxon>
        <taxon>Pucciniales</taxon>
        <taxon>Sphaerophragmiaceae</taxon>
        <taxon>Austropuccinia</taxon>
    </lineage>
</organism>